<evidence type="ECO:0000256" key="1">
    <source>
        <dbReference type="ARBA" id="ARBA00023004"/>
    </source>
</evidence>
<comment type="caution">
    <text evidence="6">The sequence shown here is derived from an EMBL/GenBank/DDBJ whole genome shotgun (WGS) entry which is preliminary data.</text>
</comment>
<evidence type="ECO:0000313" key="7">
    <source>
        <dbReference type="Proteomes" id="UP000243900"/>
    </source>
</evidence>
<protein>
    <recommendedName>
        <fullName evidence="4 5">Probable Fe(2+)-trafficking protein</fullName>
    </recommendedName>
</protein>
<keyword evidence="1 5" id="KW-0408">Iron</keyword>
<dbReference type="PANTHER" id="PTHR36965">
    <property type="entry name" value="FE(2+)-TRAFFICKING PROTEIN-RELATED"/>
    <property type="match status" value="1"/>
</dbReference>
<dbReference type="PANTHER" id="PTHR36965:SF1">
    <property type="entry name" value="FE(2+)-TRAFFICKING PROTEIN-RELATED"/>
    <property type="match status" value="1"/>
</dbReference>
<keyword evidence="7" id="KW-1185">Reference proteome</keyword>
<name>A0A2P6ASU2_9GAMM</name>
<comment type="function">
    <text evidence="2">Could be a mediator in iron transactions between iron acquisition and iron-requiring processes, such as synthesis and/or repair of Fe-S clusters in biosynthetic enzymes. Necessary to maintain high levels of aconitase under oxidative stress.</text>
</comment>
<dbReference type="OrthoDB" id="9804318at2"/>
<dbReference type="SUPFAM" id="SSF111148">
    <property type="entry name" value="YggX-like"/>
    <property type="match status" value="1"/>
</dbReference>
<evidence type="ECO:0000256" key="4">
    <source>
        <dbReference type="ARBA" id="ARBA00070403"/>
    </source>
</evidence>
<gene>
    <name evidence="6" type="ORF">C5O18_05280</name>
</gene>
<dbReference type="AlphaFoldDB" id="A0A2P6ASU2"/>
<dbReference type="RefSeq" id="WP_105192093.1">
    <property type="nucleotide sequence ID" value="NZ_PTQZ01000097.1"/>
</dbReference>
<accession>A0A2P6ASU2</accession>
<dbReference type="Proteomes" id="UP000243900">
    <property type="component" value="Unassembled WGS sequence"/>
</dbReference>
<evidence type="ECO:0000256" key="3">
    <source>
        <dbReference type="ARBA" id="ARBA00061679"/>
    </source>
</evidence>
<dbReference type="FunFam" id="1.10.3880.10:FF:000001">
    <property type="entry name" value="Probable Fe(2+)-trafficking protein"/>
    <property type="match status" value="1"/>
</dbReference>
<dbReference type="InterPro" id="IPR036766">
    <property type="entry name" value="Fe_traffick_prot_YggX_sf"/>
</dbReference>
<comment type="similarity">
    <text evidence="3 5">Belongs to the Fe(2+)-trafficking protein family.</text>
</comment>
<proteinExistence type="inferred from homology"/>
<dbReference type="NCBIfam" id="NF003817">
    <property type="entry name" value="PRK05408.1"/>
    <property type="match status" value="1"/>
</dbReference>
<reference evidence="7" key="1">
    <citation type="submission" date="2018-02" db="EMBL/GenBank/DDBJ databases">
        <title>Genome sequencing of Solimonas sp. HR-BB.</title>
        <authorList>
            <person name="Lee Y."/>
            <person name="Jeon C.O."/>
        </authorList>
    </citation>
    <scope>NUCLEOTIDE SEQUENCE [LARGE SCALE GENOMIC DNA]</scope>
    <source>
        <strain evidence="7">HR-E</strain>
    </source>
</reference>
<dbReference type="GO" id="GO:0005506">
    <property type="term" value="F:iron ion binding"/>
    <property type="evidence" value="ECO:0007669"/>
    <property type="project" value="UniProtKB-UniRule"/>
</dbReference>
<dbReference type="GO" id="GO:0005829">
    <property type="term" value="C:cytosol"/>
    <property type="evidence" value="ECO:0007669"/>
    <property type="project" value="TreeGrafter"/>
</dbReference>
<evidence type="ECO:0000256" key="5">
    <source>
        <dbReference type="HAMAP-Rule" id="MF_00686"/>
    </source>
</evidence>
<dbReference type="EMBL" id="PTQZ01000097">
    <property type="protein sequence ID" value="PQA43388.1"/>
    <property type="molecule type" value="Genomic_DNA"/>
</dbReference>
<dbReference type="GO" id="GO:0034599">
    <property type="term" value="P:cellular response to oxidative stress"/>
    <property type="evidence" value="ECO:0007669"/>
    <property type="project" value="TreeGrafter"/>
</dbReference>
<dbReference type="HAMAP" id="MF_00686">
    <property type="entry name" value="Fe_traffic_YggX"/>
    <property type="match status" value="1"/>
</dbReference>
<dbReference type="Pfam" id="PF04362">
    <property type="entry name" value="Iron_traffic"/>
    <property type="match status" value="1"/>
</dbReference>
<dbReference type="PIRSF" id="PIRSF029827">
    <property type="entry name" value="Fe_traffic_YggX"/>
    <property type="match status" value="1"/>
</dbReference>
<organism evidence="6 7">
    <name type="scientific">Amnimonas aquatica</name>
    <dbReference type="NCBI Taxonomy" id="2094561"/>
    <lineage>
        <taxon>Bacteria</taxon>
        <taxon>Pseudomonadati</taxon>
        <taxon>Pseudomonadota</taxon>
        <taxon>Gammaproteobacteria</taxon>
        <taxon>Moraxellales</taxon>
        <taxon>Moraxellaceae</taxon>
        <taxon>Amnimonas</taxon>
    </lineage>
</organism>
<sequence length="92" mass="10952">MTRMVFCRKLKQELEGMAFQPFPGERGQALFDTVSKEAWMQWLRHQTMLINENRLNVMDPQARKFLDEQLEKYLSGDDYERPQGWTPEKPAS</sequence>
<dbReference type="Gene3D" id="1.10.3880.10">
    <property type="entry name" value="Fe(II) trafficking protein YggX"/>
    <property type="match status" value="1"/>
</dbReference>
<dbReference type="InterPro" id="IPR007457">
    <property type="entry name" value="Fe_traffick_prot_YggX"/>
</dbReference>
<evidence type="ECO:0000313" key="6">
    <source>
        <dbReference type="EMBL" id="PQA43388.1"/>
    </source>
</evidence>
<evidence type="ECO:0000256" key="2">
    <source>
        <dbReference type="ARBA" id="ARBA00053793"/>
    </source>
</evidence>